<sequence>MNQRSLETCAVTYLLGDVVIFHKSNVSVPFIDQKLTAKRLSVFNFRSRAEMATGEQLFTCALLRKASGCVQVRIVVRKDTTFGDLKNEINAVEPISLAPYKLTLYPAIKDGQWLKDDDNMMQALKTGKVNEDVKAIMGHGDIISSKGIKTWLAANGLDAPETNQIHFLVQLSWHFSRLPPARLATTPGAQWDFQHPPEYTEVATALRTHYETWKENKQDKMNHPLFLCLDGPGTGKSRFLDEFPTILREHVFAGTDEDPKMMSLLADAFTFNINFETEASTQDRLLGGEEVIGARMLYQLQDDVEWELFSQDQSNHCIPEEALAILAQISGTKLEDMCVILCVDNMQLLDYTKFFIALQVLSGLVNRSTCWVIAIGAATISTPVVDYLSRSPQSTIFLETVTLSRPRLNGKDIFEVFPDQELTQLLVDDMGGHGRALETLLMVMSTMNRSKQESLEYKSLIGRVLTALRAAYPNIGRRKKAMAEAFKACIAHRVVDMGSKFDDLTMDAVISSGLINRRKNRLECP</sequence>
<accession>A0A9W6U1S1</accession>
<dbReference type="InterPro" id="IPR045379">
    <property type="entry name" value="Crinkler_N"/>
</dbReference>
<feature type="domain" description="Crinkler effector protein N-terminal" evidence="4">
    <location>
        <begin position="60"/>
        <end position="170"/>
    </location>
</feature>
<comment type="subcellular location">
    <subcellularLocation>
        <location evidence="1">Host cell</location>
    </subcellularLocation>
    <subcellularLocation>
        <location evidence="2">Secreted</location>
    </subcellularLocation>
</comment>
<dbReference type="Proteomes" id="UP001165083">
    <property type="component" value="Unassembled WGS sequence"/>
</dbReference>
<name>A0A9W6U1S1_9STRA</name>
<dbReference type="GO" id="GO:0005576">
    <property type="term" value="C:extracellular region"/>
    <property type="evidence" value="ECO:0007669"/>
    <property type="project" value="UniProtKB-SubCell"/>
</dbReference>
<keyword evidence="3" id="KW-0964">Secreted</keyword>
<dbReference type="EMBL" id="BSXW01000508">
    <property type="protein sequence ID" value="GMF24240.1"/>
    <property type="molecule type" value="Genomic_DNA"/>
</dbReference>
<dbReference type="OrthoDB" id="121753at2759"/>
<evidence type="ECO:0000256" key="1">
    <source>
        <dbReference type="ARBA" id="ARBA00004340"/>
    </source>
</evidence>
<dbReference type="GO" id="GO:0043657">
    <property type="term" value="C:host cell"/>
    <property type="evidence" value="ECO:0007669"/>
    <property type="project" value="UniProtKB-SubCell"/>
</dbReference>
<protein>
    <submittedName>
        <fullName evidence="5">Unnamed protein product</fullName>
    </submittedName>
</protein>
<evidence type="ECO:0000259" key="4">
    <source>
        <dbReference type="Pfam" id="PF20147"/>
    </source>
</evidence>
<gene>
    <name evidence="5" type="ORF">Plil01_000989800</name>
</gene>
<evidence type="ECO:0000313" key="5">
    <source>
        <dbReference type="EMBL" id="GMF24240.1"/>
    </source>
</evidence>
<organism evidence="5 6">
    <name type="scientific">Phytophthora lilii</name>
    <dbReference type="NCBI Taxonomy" id="2077276"/>
    <lineage>
        <taxon>Eukaryota</taxon>
        <taxon>Sar</taxon>
        <taxon>Stramenopiles</taxon>
        <taxon>Oomycota</taxon>
        <taxon>Peronosporomycetes</taxon>
        <taxon>Peronosporales</taxon>
        <taxon>Peronosporaceae</taxon>
        <taxon>Phytophthora</taxon>
    </lineage>
</organism>
<comment type="caution">
    <text evidence="5">The sequence shown here is derived from an EMBL/GenBank/DDBJ whole genome shotgun (WGS) entry which is preliminary data.</text>
</comment>
<dbReference type="AlphaFoldDB" id="A0A9W6U1S1"/>
<evidence type="ECO:0000313" key="6">
    <source>
        <dbReference type="Proteomes" id="UP001165083"/>
    </source>
</evidence>
<evidence type="ECO:0000256" key="3">
    <source>
        <dbReference type="ARBA" id="ARBA00022525"/>
    </source>
</evidence>
<evidence type="ECO:0000256" key="2">
    <source>
        <dbReference type="ARBA" id="ARBA00004613"/>
    </source>
</evidence>
<reference evidence="5" key="1">
    <citation type="submission" date="2023-04" db="EMBL/GenBank/DDBJ databases">
        <title>Phytophthora lilii NBRC 32176.</title>
        <authorList>
            <person name="Ichikawa N."/>
            <person name="Sato H."/>
            <person name="Tonouchi N."/>
        </authorList>
    </citation>
    <scope>NUCLEOTIDE SEQUENCE</scope>
    <source>
        <strain evidence="5">NBRC 32176</strain>
    </source>
</reference>
<dbReference type="Pfam" id="PF20147">
    <property type="entry name" value="Crinkler"/>
    <property type="match status" value="1"/>
</dbReference>
<keyword evidence="6" id="KW-1185">Reference proteome</keyword>
<proteinExistence type="predicted"/>